<feature type="transmembrane region" description="Helical" evidence="6">
    <location>
        <begin position="407"/>
        <end position="433"/>
    </location>
</feature>
<comment type="subcellular location">
    <subcellularLocation>
        <location evidence="1">Membrane</location>
        <topology evidence="1">Multi-pass membrane protein</topology>
    </subcellularLocation>
</comment>
<dbReference type="OrthoDB" id="409173at2759"/>
<dbReference type="PRINTS" id="PR00447">
    <property type="entry name" value="NATRESASSCMP"/>
</dbReference>
<keyword evidence="4 6" id="KW-0472">Membrane</keyword>
<feature type="compositionally biased region" description="Basic and acidic residues" evidence="5">
    <location>
        <begin position="1"/>
        <end position="11"/>
    </location>
</feature>
<dbReference type="Proteomes" id="UP001150941">
    <property type="component" value="Unassembled WGS sequence"/>
</dbReference>
<feature type="transmembrane region" description="Helical" evidence="6">
    <location>
        <begin position="247"/>
        <end position="269"/>
    </location>
</feature>
<name>A0A9W9NVV3_9EURO</name>
<dbReference type="GO" id="GO:0015086">
    <property type="term" value="F:cadmium ion transmembrane transporter activity"/>
    <property type="evidence" value="ECO:0007669"/>
    <property type="project" value="TreeGrafter"/>
</dbReference>
<dbReference type="GO" id="GO:0030026">
    <property type="term" value="P:intracellular manganese ion homeostasis"/>
    <property type="evidence" value="ECO:0007669"/>
    <property type="project" value="TreeGrafter"/>
</dbReference>
<sequence length="561" mass="60087">MNCPSRTDDTLKNPAWNQNPPPFSPDITTCNDFNGMANSRTHRKTPGAGNAIGSDTISVEPRPPSLPESESGDEKSPDGEVTAAGFGDEPPREPAGHLALVHVLIKFGRFVGPGFLIAVAYIDPGNYATDVAAGADFKYALLFIVLLSNLFAILLQSLCIKLGSVTGLNLAENCREHLPRWIVYILYFFAEAAIIATDIAEVIGSAIALNLLGNIPLVAGCAITLVDVFFLLLFWRPNGSMWGLRLFEFFVMGLVLAVVICFCIQLSLIRDQSVGEVFRGYLPSSAIVQSEGLYQSCGILGATVMPHSLFLGSGVVQSRLKDFDVTTGYVESTVPLGSNGGEVEYRPSIHAIRGCLKYSIIELVLSLFTFALFVNSAILIVAGAALYNVPGGDSADLFGIHKLLSSSISPGAGLVFALALLLSGLSAGIVCTMAGQMVSEGMLRWSIKPWLRRLITRSISIIPSIIIAAAVGKEGLDKTLTASQVVLSVILPFVSAPLIWFTCFTKYMSVPVERDSEGEVQLEHVSMRNNIFVSIIAVLVWLLMAVMNVALLVLVGLGKAS</sequence>
<dbReference type="RefSeq" id="XP_058329065.1">
    <property type="nucleotide sequence ID" value="XM_058476175.1"/>
</dbReference>
<keyword evidence="2 6" id="KW-0812">Transmembrane</keyword>
<evidence type="ECO:0000313" key="8">
    <source>
        <dbReference type="Proteomes" id="UP001150941"/>
    </source>
</evidence>
<organism evidence="7 8">
    <name type="scientific">Penicillium chermesinum</name>
    <dbReference type="NCBI Taxonomy" id="63820"/>
    <lineage>
        <taxon>Eukaryota</taxon>
        <taxon>Fungi</taxon>
        <taxon>Dikarya</taxon>
        <taxon>Ascomycota</taxon>
        <taxon>Pezizomycotina</taxon>
        <taxon>Eurotiomycetes</taxon>
        <taxon>Eurotiomycetidae</taxon>
        <taxon>Eurotiales</taxon>
        <taxon>Aspergillaceae</taxon>
        <taxon>Penicillium</taxon>
    </lineage>
</organism>
<reference evidence="7" key="2">
    <citation type="journal article" date="2023" name="IMA Fungus">
        <title>Comparative genomic study of the Penicillium genus elucidates a diverse pangenome and 15 lateral gene transfer events.</title>
        <authorList>
            <person name="Petersen C."/>
            <person name="Sorensen T."/>
            <person name="Nielsen M.R."/>
            <person name="Sondergaard T.E."/>
            <person name="Sorensen J.L."/>
            <person name="Fitzpatrick D.A."/>
            <person name="Frisvad J.C."/>
            <person name="Nielsen K.L."/>
        </authorList>
    </citation>
    <scope>NUCLEOTIDE SEQUENCE</scope>
    <source>
        <strain evidence="7">IBT 19713</strain>
    </source>
</reference>
<dbReference type="PANTHER" id="PTHR11706:SF101">
    <property type="entry name" value="MANGANESE TRANSPORTER SMF1"/>
    <property type="match status" value="1"/>
</dbReference>
<dbReference type="Pfam" id="PF01566">
    <property type="entry name" value="Nramp"/>
    <property type="match status" value="1"/>
</dbReference>
<feature type="transmembrane region" description="Helical" evidence="6">
    <location>
        <begin position="139"/>
        <end position="160"/>
    </location>
</feature>
<keyword evidence="8" id="KW-1185">Reference proteome</keyword>
<evidence type="ECO:0000256" key="2">
    <source>
        <dbReference type="ARBA" id="ARBA00022692"/>
    </source>
</evidence>
<comment type="caution">
    <text evidence="7">The sequence shown here is derived from an EMBL/GenBank/DDBJ whole genome shotgun (WGS) entry which is preliminary data.</text>
</comment>
<feature type="transmembrane region" description="Helical" evidence="6">
    <location>
        <begin position="531"/>
        <end position="557"/>
    </location>
</feature>
<evidence type="ECO:0000313" key="7">
    <source>
        <dbReference type="EMBL" id="KAJ5225654.1"/>
    </source>
</evidence>
<evidence type="ECO:0000256" key="6">
    <source>
        <dbReference type="SAM" id="Phobius"/>
    </source>
</evidence>
<accession>A0A9W9NVV3</accession>
<dbReference type="NCBIfam" id="NF037982">
    <property type="entry name" value="Nramp_1"/>
    <property type="match status" value="1"/>
</dbReference>
<dbReference type="GO" id="GO:0005384">
    <property type="term" value="F:manganese ion transmembrane transporter activity"/>
    <property type="evidence" value="ECO:0007669"/>
    <property type="project" value="TreeGrafter"/>
</dbReference>
<dbReference type="AlphaFoldDB" id="A0A9W9NVV3"/>
<evidence type="ECO:0000256" key="1">
    <source>
        <dbReference type="ARBA" id="ARBA00004141"/>
    </source>
</evidence>
<feature type="transmembrane region" description="Helical" evidence="6">
    <location>
        <begin position="292"/>
        <end position="311"/>
    </location>
</feature>
<dbReference type="EMBL" id="JAPQKS010000005">
    <property type="protein sequence ID" value="KAJ5225654.1"/>
    <property type="molecule type" value="Genomic_DNA"/>
</dbReference>
<dbReference type="InterPro" id="IPR001046">
    <property type="entry name" value="NRAMP_fam"/>
</dbReference>
<reference evidence="7" key="1">
    <citation type="submission" date="2022-11" db="EMBL/GenBank/DDBJ databases">
        <authorList>
            <person name="Petersen C."/>
        </authorList>
    </citation>
    <scope>NUCLEOTIDE SEQUENCE</scope>
    <source>
        <strain evidence="7">IBT 19713</strain>
    </source>
</reference>
<dbReference type="PANTHER" id="PTHR11706">
    <property type="entry name" value="SOLUTE CARRIER PROTEIN FAMILY 11 MEMBER"/>
    <property type="match status" value="1"/>
</dbReference>
<evidence type="ECO:0000256" key="3">
    <source>
        <dbReference type="ARBA" id="ARBA00022989"/>
    </source>
</evidence>
<feature type="transmembrane region" description="Helical" evidence="6">
    <location>
        <begin position="215"/>
        <end position="235"/>
    </location>
</feature>
<evidence type="ECO:0000256" key="5">
    <source>
        <dbReference type="SAM" id="MobiDB-lite"/>
    </source>
</evidence>
<dbReference type="GeneID" id="83203478"/>
<keyword evidence="3 6" id="KW-1133">Transmembrane helix</keyword>
<feature type="transmembrane region" description="Helical" evidence="6">
    <location>
        <begin position="181"/>
        <end position="209"/>
    </location>
</feature>
<feature type="region of interest" description="Disordered" evidence="5">
    <location>
        <begin position="1"/>
        <end position="89"/>
    </location>
</feature>
<feature type="transmembrane region" description="Helical" evidence="6">
    <location>
        <begin position="98"/>
        <end position="119"/>
    </location>
</feature>
<feature type="transmembrane region" description="Helical" evidence="6">
    <location>
        <begin position="484"/>
        <end position="504"/>
    </location>
</feature>
<proteinExistence type="inferred from homology"/>
<dbReference type="NCBIfam" id="TIGR01197">
    <property type="entry name" value="nramp"/>
    <property type="match status" value="1"/>
</dbReference>
<evidence type="ECO:0000256" key="4">
    <source>
        <dbReference type="ARBA" id="ARBA00023136"/>
    </source>
</evidence>
<feature type="transmembrane region" description="Helical" evidence="6">
    <location>
        <begin position="363"/>
        <end position="387"/>
    </location>
</feature>
<feature type="transmembrane region" description="Helical" evidence="6">
    <location>
        <begin position="454"/>
        <end position="472"/>
    </location>
</feature>
<gene>
    <name evidence="7" type="ORF">N7468_006879</name>
</gene>
<protein>
    <recommendedName>
        <fullName evidence="9">Natural resistance-associated macrophage protein</fullName>
    </recommendedName>
</protein>
<dbReference type="GO" id="GO:0005886">
    <property type="term" value="C:plasma membrane"/>
    <property type="evidence" value="ECO:0007669"/>
    <property type="project" value="TreeGrafter"/>
</dbReference>
<feature type="compositionally biased region" description="Polar residues" evidence="5">
    <location>
        <begin position="26"/>
        <end position="39"/>
    </location>
</feature>
<dbReference type="GO" id="GO:0034755">
    <property type="term" value="P:iron ion transmembrane transport"/>
    <property type="evidence" value="ECO:0007669"/>
    <property type="project" value="TreeGrafter"/>
</dbReference>
<evidence type="ECO:0008006" key="9">
    <source>
        <dbReference type="Google" id="ProtNLM"/>
    </source>
</evidence>
<dbReference type="HAMAP" id="MF_00221">
    <property type="entry name" value="NRAMP"/>
    <property type="match status" value="1"/>
</dbReference>